<feature type="transmembrane region" description="Helical" evidence="1">
    <location>
        <begin position="73"/>
        <end position="89"/>
    </location>
</feature>
<dbReference type="AlphaFoldDB" id="A0A1X2I0G6"/>
<evidence type="ECO:0000313" key="3">
    <source>
        <dbReference type="Proteomes" id="UP000193560"/>
    </source>
</evidence>
<evidence type="ECO:0000313" key="2">
    <source>
        <dbReference type="EMBL" id="ORZ06672.1"/>
    </source>
</evidence>
<accession>A0A1X2I0G6</accession>
<feature type="transmembrane region" description="Helical" evidence="1">
    <location>
        <begin position="45"/>
        <end position="66"/>
    </location>
</feature>
<sequence length="90" mass="9992">MVLFLCWLLCDGDAQYNQTLFISSLLKKVANSFYFLPSEKDPTPFGLLTAVLLCLTFLLLGSRALFNQQDPTPFGILTAVLLCLTFLLLG</sequence>
<organism evidence="2 3">
    <name type="scientific">Absidia repens</name>
    <dbReference type="NCBI Taxonomy" id="90262"/>
    <lineage>
        <taxon>Eukaryota</taxon>
        <taxon>Fungi</taxon>
        <taxon>Fungi incertae sedis</taxon>
        <taxon>Mucoromycota</taxon>
        <taxon>Mucoromycotina</taxon>
        <taxon>Mucoromycetes</taxon>
        <taxon>Mucorales</taxon>
        <taxon>Cunninghamellaceae</taxon>
        <taxon>Absidia</taxon>
    </lineage>
</organism>
<keyword evidence="1" id="KW-1133">Transmembrane helix</keyword>
<name>A0A1X2I0G6_9FUNG</name>
<dbReference type="Proteomes" id="UP000193560">
    <property type="component" value="Unassembled WGS sequence"/>
</dbReference>
<protein>
    <submittedName>
        <fullName evidence="2">Uncharacterized protein</fullName>
    </submittedName>
</protein>
<reference evidence="2 3" key="1">
    <citation type="submission" date="2016-07" db="EMBL/GenBank/DDBJ databases">
        <title>Pervasive Adenine N6-methylation of Active Genes in Fungi.</title>
        <authorList>
            <consortium name="DOE Joint Genome Institute"/>
            <person name="Mondo S.J."/>
            <person name="Dannebaum R.O."/>
            <person name="Kuo R.C."/>
            <person name="Labutti K."/>
            <person name="Haridas S."/>
            <person name="Kuo A."/>
            <person name="Salamov A."/>
            <person name="Ahrendt S.R."/>
            <person name="Lipzen A."/>
            <person name="Sullivan W."/>
            <person name="Andreopoulos W.B."/>
            <person name="Clum A."/>
            <person name="Lindquist E."/>
            <person name="Daum C."/>
            <person name="Ramamoorthy G.K."/>
            <person name="Gryganskyi A."/>
            <person name="Culley D."/>
            <person name="Magnuson J.K."/>
            <person name="James T.Y."/>
            <person name="O'Malley M.A."/>
            <person name="Stajich J.E."/>
            <person name="Spatafora J.W."/>
            <person name="Visel A."/>
            <person name="Grigoriev I.V."/>
        </authorList>
    </citation>
    <scope>NUCLEOTIDE SEQUENCE [LARGE SCALE GENOMIC DNA]</scope>
    <source>
        <strain evidence="2 3">NRRL 1336</strain>
    </source>
</reference>
<proteinExistence type="predicted"/>
<gene>
    <name evidence="2" type="ORF">BCR42DRAFT_443099</name>
</gene>
<keyword evidence="3" id="KW-1185">Reference proteome</keyword>
<comment type="caution">
    <text evidence="2">The sequence shown here is derived from an EMBL/GenBank/DDBJ whole genome shotgun (WGS) entry which is preliminary data.</text>
</comment>
<dbReference type="EMBL" id="MCGE01000038">
    <property type="protein sequence ID" value="ORZ06672.1"/>
    <property type="molecule type" value="Genomic_DNA"/>
</dbReference>
<keyword evidence="1" id="KW-0812">Transmembrane</keyword>
<keyword evidence="1" id="KW-0472">Membrane</keyword>
<evidence type="ECO:0000256" key="1">
    <source>
        <dbReference type="SAM" id="Phobius"/>
    </source>
</evidence>